<evidence type="ECO:0008006" key="6">
    <source>
        <dbReference type="Google" id="ProtNLM"/>
    </source>
</evidence>
<dbReference type="PANTHER" id="PTHR30007:SF1">
    <property type="entry name" value="BLR1914 PROTEIN"/>
    <property type="match status" value="1"/>
</dbReference>
<proteinExistence type="predicted"/>
<evidence type="ECO:0000313" key="4">
    <source>
        <dbReference type="EMBL" id="MBK1671623.1"/>
    </source>
</evidence>
<organism evidence="4 5">
    <name type="scientific">Rhodovibrio sodomensis</name>
    <dbReference type="NCBI Taxonomy" id="1088"/>
    <lineage>
        <taxon>Bacteria</taxon>
        <taxon>Pseudomonadati</taxon>
        <taxon>Pseudomonadota</taxon>
        <taxon>Alphaproteobacteria</taxon>
        <taxon>Rhodospirillales</taxon>
        <taxon>Rhodovibrionaceae</taxon>
        <taxon>Rhodovibrio</taxon>
    </lineage>
</organism>
<protein>
    <recommendedName>
        <fullName evidence="6">IS5 family transposase</fullName>
    </recommendedName>
</protein>
<dbReference type="Pfam" id="PF13340">
    <property type="entry name" value="DUF4096"/>
    <property type="match status" value="1"/>
</dbReference>
<dbReference type="NCBIfam" id="NF033580">
    <property type="entry name" value="transpos_IS5_3"/>
    <property type="match status" value="1"/>
</dbReference>
<gene>
    <name evidence="4" type="ORF">CKO28_26900</name>
</gene>
<evidence type="ECO:0000259" key="2">
    <source>
        <dbReference type="Pfam" id="PF01609"/>
    </source>
</evidence>
<name>A0ABS1DNE0_9PROT</name>
<comment type="caution">
    <text evidence="4">The sequence shown here is derived from an EMBL/GenBank/DDBJ whole genome shotgun (WGS) entry which is preliminary data.</text>
</comment>
<evidence type="ECO:0000313" key="5">
    <source>
        <dbReference type="Proteomes" id="UP001296873"/>
    </source>
</evidence>
<reference evidence="4 5" key="1">
    <citation type="journal article" date="2020" name="Microorganisms">
        <title>Osmotic Adaptation and Compatible Solute Biosynthesis of Phototrophic Bacteria as Revealed from Genome Analyses.</title>
        <authorList>
            <person name="Imhoff J.F."/>
            <person name="Rahn T."/>
            <person name="Kunzel S."/>
            <person name="Keller A."/>
            <person name="Neulinger S.C."/>
        </authorList>
    </citation>
    <scope>NUCLEOTIDE SEQUENCE [LARGE SCALE GENOMIC DNA]</scope>
    <source>
        <strain evidence="4 5">DSM 9895</strain>
    </source>
</reference>
<keyword evidence="5" id="KW-1185">Reference proteome</keyword>
<evidence type="ECO:0000259" key="3">
    <source>
        <dbReference type="Pfam" id="PF13340"/>
    </source>
</evidence>
<dbReference type="InterPro" id="IPR002559">
    <property type="entry name" value="Transposase_11"/>
</dbReference>
<feature type="domain" description="Transposase IS4-like" evidence="2">
    <location>
        <begin position="89"/>
        <end position="250"/>
    </location>
</feature>
<dbReference type="PANTHER" id="PTHR30007">
    <property type="entry name" value="PHP DOMAIN PROTEIN"/>
    <property type="match status" value="1"/>
</dbReference>
<feature type="region of interest" description="Disordered" evidence="1">
    <location>
        <begin position="101"/>
        <end position="120"/>
    </location>
</feature>
<feature type="domain" description="Insertion element IS402-like" evidence="3">
    <location>
        <begin position="5"/>
        <end position="76"/>
    </location>
</feature>
<dbReference type="EMBL" id="NRRL01000254">
    <property type="protein sequence ID" value="MBK1671623.1"/>
    <property type="molecule type" value="Genomic_DNA"/>
</dbReference>
<dbReference type="RefSeq" id="WP_200344720.1">
    <property type="nucleotide sequence ID" value="NZ_NRRL01000254.1"/>
</dbReference>
<dbReference type="Pfam" id="PF01609">
    <property type="entry name" value="DDE_Tnp_1"/>
    <property type="match status" value="1"/>
</dbReference>
<dbReference type="Proteomes" id="UP001296873">
    <property type="component" value="Unassembled WGS sequence"/>
</dbReference>
<dbReference type="InterPro" id="IPR025161">
    <property type="entry name" value="IS402-like_dom"/>
</dbReference>
<accession>A0ABS1DNE0</accession>
<evidence type="ECO:0000256" key="1">
    <source>
        <dbReference type="SAM" id="MobiDB-lite"/>
    </source>
</evidence>
<sequence>MRFDLSDREWGVIEPQLPPTRQGGKRADDRRVLNGIFYVLRSGIPWKDLPSRYGPHTTVYNRFRRWAKQGIWQRIFEALQQQYPSSVEMIDTTMIPAHRAAAGAEKGDSPQANATRPRRLEPHGAVCTTKCHGVCDEHGRLRRFLLTAGQRHDMMGVWDLMDEAPLDCTALIADKGYDSQELRAWLRDQDLTPVIPKRGEDGQKPEENSDLYRERNLIERAFNRMKDYRRLAMRFDKLKVTFEATVALIAMRTWFL</sequence>